<dbReference type="EMBL" id="CP021434">
    <property type="protein sequence ID" value="ARU63811.1"/>
    <property type="molecule type" value="Genomic_DNA"/>
</dbReference>
<dbReference type="InterPro" id="IPR018745">
    <property type="entry name" value="MpsC"/>
</dbReference>
<keyword evidence="3" id="KW-1185">Reference proteome</keyword>
<dbReference type="AlphaFoldDB" id="A0A1Y0ITG3"/>
<feature type="domain" description="Na+-translocating membrane potential-generating system MpsC" evidence="1">
    <location>
        <begin position="4"/>
        <end position="101"/>
    </location>
</feature>
<dbReference type="KEGG" id="tum:CBW65_06205"/>
<protein>
    <recommendedName>
        <fullName evidence="1">Na+-translocating membrane potential-generating system MpsC domain-containing protein</fullName>
    </recommendedName>
</protein>
<proteinExistence type="predicted"/>
<accession>A0A1Y0ITG3</accession>
<dbReference type="OrthoDB" id="2677857at2"/>
<evidence type="ECO:0000313" key="3">
    <source>
        <dbReference type="Proteomes" id="UP000195437"/>
    </source>
</evidence>
<feature type="domain" description="Na+-translocating membrane potential-generating system MpsC" evidence="1">
    <location>
        <begin position="122"/>
        <end position="223"/>
    </location>
</feature>
<dbReference type="Proteomes" id="UP000195437">
    <property type="component" value="Chromosome"/>
</dbReference>
<gene>
    <name evidence="2" type="ORF">CBW65_06205</name>
</gene>
<dbReference type="Pfam" id="PF10057">
    <property type="entry name" value="MpsC"/>
    <property type="match status" value="2"/>
</dbReference>
<organism evidence="2 3">
    <name type="scientific">Tumebacillus avium</name>
    <dbReference type="NCBI Taxonomy" id="1903704"/>
    <lineage>
        <taxon>Bacteria</taxon>
        <taxon>Bacillati</taxon>
        <taxon>Bacillota</taxon>
        <taxon>Bacilli</taxon>
        <taxon>Bacillales</taxon>
        <taxon>Alicyclobacillaceae</taxon>
        <taxon>Tumebacillus</taxon>
    </lineage>
</organism>
<evidence type="ECO:0000313" key="2">
    <source>
        <dbReference type="EMBL" id="ARU63811.1"/>
    </source>
</evidence>
<name>A0A1Y0ITG3_9BACL</name>
<reference evidence="3" key="1">
    <citation type="submission" date="2017-05" db="EMBL/GenBank/DDBJ databases">
        <authorList>
            <person name="Sung H."/>
        </authorList>
    </citation>
    <scope>NUCLEOTIDE SEQUENCE [LARGE SCALE GENOMIC DNA]</scope>
    <source>
        <strain evidence="3">AR23208</strain>
    </source>
</reference>
<sequence length="236" mass="26883">MLTTIGSYVSKLLRDHFGKGPESVFVSMGSAYFNIYIRNFLSPMEKVLLEQEQGDVVLELRQKMLDRLLPELRAYLEIQTGQGINELYYDWDLSNKSGMIFGVSSAPFEQGSAIDENYAGRAELEEVINKISKQAQKLPDQTISCLLNPRTLVVMRSGIMVRIEKEMIRLGHGDLLRNVKRQLEKSYLQSSSQFENILQQQVVDSFVDWHFELDKSVILFVLKPNKITGGNEPDTG</sequence>
<evidence type="ECO:0000259" key="1">
    <source>
        <dbReference type="Pfam" id="PF10057"/>
    </source>
</evidence>